<protein>
    <submittedName>
        <fullName evidence="2">ATP synthase subunit s, mitochondrial</fullName>
    </submittedName>
</protein>
<reference evidence="2 3" key="1">
    <citation type="submission" date="2019-07" db="EMBL/GenBank/DDBJ databases">
        <title>Draft genome assembly of a fouling barnacle, Amphibalanus amphitrite (Darwin, 1854): The first reference genome for Thecostraca.</title>
        <authorList>
            <person name="Kim W."/>
        </authorList>
    </citation>
    <scope>NUCLEOTIDE SEQUENCE [LARGE SCALE GENOMIC DNA]</scope>
    <source>
        <strain evidence="2">SNU_AA5</strain>
        <tissue evidence="2">Soma without cirri and trophi</tissue>
    </source>
</reference>
<dbReference type="SUPFAM" id="SSF52047">
    <property type="entry name" value="RNI-like"/>
    <property type="match status" value="1"/>
</dbReference>
<feature type="region of interest" description="Disordered" evidence="1">
    <location>
        <begin position="160"/>
        <end position="188"/>
    </location>
</feature>
<dbReference type="Proteomes" id="UP000440578">
    <property type="component" value="Unassembled WGS sequence"/>
</dbReference>
<dbReference type="InterPro" id="IPR032675">
    <property type="entry name" value="LRR_dom_sf"/>
</dbReference>
<gene>
    <name evidence="2" type="primary">ATP5S</name>
    <name evidence="2" type="ORF">FJT64_023368</name>
</gene>
<sequence length="188" mass="21512">MRVDADRINDVGPDRACAEWLLRCGAHFRWRSQPDWQKDYNTLSPITGRKKQYIEEINADNAALMDIGFHHFKGLSSVRKIRFHYCGYLEDPALVYLSYLSHCLEWLEISSCGNITMVGLRHLASLTHLKELHLYDLPEIEDRDACVRELQQLLPGCHVTFPPPRGRSNANKNKEPPPAPTPPHGGKK</sequence>
<proteinExistence type="predicted"/>
<dbReference type="OrthoDB" id="5859291at2759"/>
<dbReference type="EMBL" id="VIIS01000798">
    <property type="protein sequence ID" value="KAF0304888.1"/>
    <property type="molecule type" value="Genomic_DNA"/>
</dbReference>
<organism evidence="2 3">
    <name type="scientific">Amphibalanus amphitrite</name>
    <name type="common">Striped barnacle</name>
    <name type="synonym">Balanus amphitrite</name>
    <dbReference type="NCBI Taxonomy" id="1232801"/>
    <lineage>
        <taxon>Eukaryota</taxon>
        <taxon>Metazoa</taxon>
        <taxon>Ecdysozoa</taxon>
        <taxon>Arthropoda</taxon>
        <taxon>Crustacea</taxon>
        <taxon>Multicrustacea</taxon>
        <taxon>Cirripedia</taxon>
        <taxon>Thoracica</taxon>
        <taxon>Thoracicalcarea</taxon>
        <taxon>Balanomorpha</taxon>
        <taxon>Balanoidea</taxon>
        <taxon>Balanidae</taxon>
        <taxon>Amphibalaninae</taxon>
        <taxon>Amphibalanus</taxon>
    </lineage>
</organism>
<accession>A0A6A4WRZ3</accession>
<dbReference type="Gene3D" id="3.80.10.10">
    <property type="entry name" value="Ribonuclease Inhibitor"/>
    <property type="match status" value="1"/>
</dbReference>
<comment type="caution">
    <text evidence="2">The sequence shown here is derived from an EMBL/GenBank/DDBJ whole genome shotgun (WGS) entry which is preliminary data.</text>
</comment>
<evidence type="ECO:0000313" key="3">
    <source>
        <dbReference type="Proteomes" id="UP000440578"/>
    </source>
</evidence>
<keyword evidence="3" id="KW-1185">Reference proteome</keyword>
<evidence type="ECO:0000313" key="2">
    <source>
        <dbReference type="EMBL" id="KAF0304888.1"/>
    </source>
</evidence>
<evidence type="ECO:0000256" key="1">
    <source>
        <dbReference type="SAM" id="MobiDB-lite"/>
    </source>
</evidence>
<feature type="compositionally biased region" description="Pro residues" evidence="1">
    <location>
        <begin position="176"/>
        <end position="188"/>
    </location>
</feature>
<name>A0A6A4WRZ3_AMPAM</name>
<dbReference type="AlphaFoldDB" id="A0A6A4WRZ3"/>